<keyword evidence="7" id="KW-0012">Acyltransferase</keyword>
<dbReference type="PANTHER" id="PTHR10434:SF11">
    <property type="entry name" value="1-ACYL-SN-GLYCEROL-3-PHOSPHATE ACYLTRANSFERASE"/>
    <property type="match status" value="1"/>
</dbReference>
<protein>
    <recommendedName>
        <fullName evidence="2">(d)CMP kinase</fullName>
        <ecNumber evidence="2">2.7.4.25</ecNumber>
    </recommendedName>
</protein>
<evidence type="ECO:0000256" key="7">
    <source>
        <dbReference type="ARBA" id="ARBA00023315"/>
    </source>
</evidence>
<dbReference type="EC" id="2.7.4.25" evidence="2"/>
<dbReference type="SMART" id="SM00382">
    <property type="entry name" value="AAA"/>
    <property type="match status" value="1"/>
</dbReference>
<evidence type="ECO:0000256" key="10">
    <source>
        <dbReference type="SAM" id="MobiDB-lite"/>
    </source>
</evidence>
<dbReference type="GO" id="GO:0036431">
    <property type="term" value="F:dCMP kinase activity"/>
    <property type="evidence" value="ECO:0007669"/>
    <property type="project" value="InterPro"/>
</dbReference>
<dbReference type="SUPFAM" id="SSF52540">
    <property type="entry name" value="P-loop containing nucleoside triphosphate hydrolases"/>
    <property type="match status" value="1"/>
</dbReference>
<dbReference type="InterPro" id="IPR027417">
    <property type="entry name" value="P-loop_NTPase"/>
</dbReference>
<dbReference type="InterPro" id="IPR011994">
    <property type="entry name" value="Cytidylate_kinase_dom"/>
</dbReference>
<dbReference type="InterPro" id="IPR003593">
    <property type="entry name" value="AAA+_ATPase"/>
</dbReference>
<feature type="region of interest" description="Disordered" evidence="10">
    <location>
        <begin position="149"/>
        <end position="173"/>
    </location>
</feature>
<evidence type="ECO:0000256" key="3">
    <source>
        <dbReference type="ARBA" id="ARBA00022679"/>
    </source>
</evidence>
<dbReference type="Pfam" id="PF01553">
    <property type="entry name" value="Acyltransferase"/>
    <property type="match status" value="1"/>
</dbReference>
<dbReference type="EMBL" id="CAFBPM010000011">
    <property type="protein sequence ID" value="CAB5025324.1"/>
    <property type="molecule type" value="Genomic_DNA"/>
</dbReference>
<dbReference type="CDD" id="cd07989">
    <property type="entry name" value="LPLAT_AGPAT-like"/>
    <property type="match status" value="1"/>
</dbReference>
<dbReference type="InterPro" id="IPR003136">
    <property type="entry name" value="Cytidylate_kin"/>
</dbReference>
<keyword evidence="4" id="KW-0547">Nucleotide-binding</keyword>
<proteinExistence type="inferred from homology"/>
<reference evidence="15" key="1">
    <citation type="submission" date="2020-05" db="EMBL/GenBank/DDBJ databases">
        <authorList>
            <person name="Chiriac C."/>
            <person name="Salcher M."/>
            <person name="Ghai R."/>
            <person name="Kavagutti S V."/>
        </authorList>
    </citation>
    <scope>NUCLEOTIDE SEQUENCE</scope>
</reference>
<dbReference type="GO" id="GO:0006654">
    <property type="term" value="P:phosphatidic acid biosynthetic process"/>
    <property type="evidence" value="ECO:0007669"/>
    <property type="project" value="TreeGrafter"/>
</dbReference>
<feature type="domain" description="AAA+ ATPase" evidence="11">
    <location>
        <begin position="3"/>
        <end position="249"/>
    </location>
</feature>
<dbReference type="EMBL" id="CAFBLT010000004">
    <property type="protein sequence ID" value="CAB4884426.1"/>
    <property type="molecule type" value="Genomic_DNA"/>
</dbReference>
<evidence type="ECO:0000256" key="9">
    <source>
        <dbReference type="ARBA" id="ARBA00048478"/>
    </source>
</evidence>
<evidence type="ECO:0000313" key="13">
    <source>
        <dbReference type="EMBL" id="CAB4832207.1"/>
    </source>
</evidence>
<keyword evidence="5" id="KW-0418">Kinase</keyword>
<dbReference type="AlphaFoldDB" id="A0A6J7R9A9"/>
<evidence type="ECO:0000256" key="4">
    <source>
        <dbReference type="ARBA" id="ARBA00022741"/>
    </source>
</evidence>
<sequence length="440" mass="47424">MSSHLIIAIDGPAGSGKSTLARALAARLELDVLDTGASYRALAAAALHAGLEPSNNDEIAVFAKAASLGFDNGAYVNEIDFSASLRSENVNAAVSLVAANPAVREVLVSRQREWAESHQGGVVEGRDIGTVVFPDADIKLFLTASSAERARRRSEEDPASVARRDEIDSTRSASPLSAAQDAWVIDTTSLAVDEIIEMVLQRLTEKGGGMSEQSQSRRPSPGRGAIFVPNPNRTLTYRVLRRLVYLIMKAWFRPKLEGPGTIPESGPVIIAPVHRSYVDFGFAIFTSDRKMFFMAKDSLWKYKILGRFLLNMGAFPVHRESADRSALAHAEAVLREGQVLVMFPEGTRQDGPLLGDILEGAPFLSARTGASIAPLGIAGSAKAMPKGSKVPRPAKVHLYLGDVMTAPEKSDKGRVSRSAVHQLSQKLRDQLQDAFNKANA</sequence>
<evidence type="ECO:0000256" key="8">
    <source>
        <dbReference type="ARBA" id="ARBA00047615"/>
    </source>
</evidence>
<dbReference type="GO" id="GO:0005524">
    <property type="term" value="F:ATP binding"/>
    <property type="evidence" value="ECO:0007669"/>
    <property type="project" value="UniProtKB-KW"/>
</dbReference>
<comment type="catalytic activity">
    <reaction evidence="9">
        <text>CMP + ATP = CDP + ADP</text>
        <dbReference type="Rhea" id="RHEA:11600"/>
        <dbReference type="ChEBI" id="CHEBI:30616"/>
        <dbReference type="ChEBI" id="CHEBI:58069"/>
        <dbReference type="ChEBI" id="CHEBI:60377"/>
        <dbReference type="ChEBI" id="CHEBI:456216"/>
        <dbReference type="EC" id="2.7.4.25"/>
    </reaction>
</comment>
<dbReference type="SMART" id="SM00563">
    <property type="entry name" value="PlsC"/>
    <property type="match status" value="1"/>
</dbReference>
<dbReference type="SUPFAM" id="SSF69593">
    <property type="entry name" value="Glycerol-3-phosphate (1)-acyltransferase"/>
    <property type="match status" value="1"/>
</dbReference>
<evidence type="ECO:0000313" key="14">
    <source>
        <dbReference type="EMBL" id="CAB4884426.1"/>
    </source>
</evidence>
<evidence type="ECO:0000259" key="12">
    <source>
        <dbReference type="SMART" id="SM00563"/>
    </source>
</evidence>
<comment type="catalytic activity">
    <reaction evidence="8">
        <text>dCMP + ATP = dCDP + ADP</text>
        <dbReference type="Rhea" id="RHEA:25094"/>
        <dbReference type="ChEBI" id="CHEBI:30616"/>
        <dbReference type="ChEBI" id="CHEBI:57566"/>
        <dbReference type="ChEBI" id="CHEBI:58593"/>
        <dbReference type="ChEBI" id="CHEBI:456216"/>
        <dbReference type="EC" id="2.7.4.25"/>
    </reaction>
</comment>
<accession>A0A6J7R9A9</accession>
<dbReference type="InterPro" id="IPR002123">
    <property type="entry name" value="Plipid/glycerol_acylTrfase"/>
</dbReference>
<gene>
    <name evidence="13" type="ORF">UFOPK3164_01317</name>
    <name evidence="14" type="ORF">UFOPK3427_01892</name>
    <name evidence="15" type="ORF">UFOPK4112_01170</name>
</gene>
<dbReference type="GO" id="GO:0003841">
    <property type="term" value="F:1-acylglycerol-3-phosphate O-acyltransferase activity"/>
    <property type="evidence" value="ECO:0007669"/>
    <property type="project" value="TreeGrafter"/>
</dbReference>
<dbReference type="CDD" id="cd02020">
    <property type="entry name" value="CMPK"/>
    <property type="match status" value="1"/>
</dbReference>
<dbReference type="HAMAP" id="MF_00238">
    <property type="entry name" value="Cytidyl_kinase_type1"/>
    <property type="match status" value="1"/>
</dbReference>
<dbReference type="Pfam" id="PF02224">
    <property type="entry name" value="Cytidylate_kin"/>
    <property type="match status" value="1"/>
</dbReference>
<evidence type="ECO:0000256" key="6">
    <source>
        <dbReference type="ARBA" id="ARBA00022840"/>
    </source>
</evidence>
<evidence type="ECO:0000256" key="1">
    <source>
        <dbReference type="ARBA" id="ARBA00009427"/>
    </source>
</evidence>
<evidence type="ECO:0000259" key="11">
    <source>
        <dbReference type="SMART" id="SM00382"/>
    </source>
</evidence>
<keyword evidence="6" id="KW-0067">ATP-binding</keyword>
<feature type="domain" description="Phospholipid/glycerol acyltransferase" evidence="12">
    <location>
        <begin position="268"/>
        <end position="380"/>
    </location>
</feature>
<dbReference type="NCBIfam" id="TIGR00017">
    <property type="entry name" value="cmk"/>
    <property type="match status" value="1"/>
</dbReference>
<dbReference type="GO" id="GO:0006139">
    <property type="term" value="P:nucleobase-containing compound metabolic process"/>
    <property type="evidence" value="ECO:0007669"/>
    <property type="project" value="InterPro"/>
</dbReference>
<dbReference type="PANTHER" id="PTHR10434">
    <property type="entry name" value="1-ACYL-SN-GLYCEROL-3-PHOSPHATE ACYLTRANSFERASE"/>
    <property type="match status" value="1"/>
</dbReference>
<dbReference type="Gene3D" id="3.40.50.300">
    <property type="entry name" value="P-loop containing nucleotide triphosphate hydrolases"/>
    <property type="match status" value="1"/>
</dbReference>
<feature type="region of interest" description="Disordered" evidence="10">
    <location>
        <begin position="206"/>
        <end position="225"/>
    </location>
</feature>
<comment type="similarity">
    <text evidence="1">Belongs to the cytidylate kinase family. Type 1 subfamily.</text>
</comment>
<keyword evidence="3" id="KW-0808">Transferase</keyword>
<evidence type="ECO:0000313" key="15">
    <source>
        <dbReference type="EMBL" id="CAB5025324.1"/>
    </source>
</evidence>
<name>A0A6J7R9A9_9ZZZZ</name>
<organism evidence="15">
    <name type="scientific">freshwater metagenome</name>
    <dbReference type="NCBI Taxonomy" id="449393"/>
    <lineage>
        <taxon>unclassified sequences</taxon>
        <taxon>metagenomes</taxon>
        <taxon>ecological metagenomes</taxon>
    </lineage>
</organism>
<evidence type="ECO:0000256" key="2">
    <source>
        <dbReference type="ARBA" id="ARBA00012906"/>
    </source>
</evidence>
<dbReference type="EMBL" id="CAFABE010000070">
    <property type="protein sequence ID" value="CAB4832207.1"/>
    <property type="molecule type" value="Genomic_DNA"/>
</dbReference>
<evidence type="ECO:0000256" key="5">
    <source>
        <dbReference type="ARBA" id="ARBA00022777"/>
    </source>
</evidence>